<dbReference type="PANTHER" id="PTHR43790">
    <property type="entry name" value="CARBOHYDRATE TRANSPORT ATP-BINDING PROTEIN MG119-RELATED"/>
    <property type="match status" value="1"/>
</dbReference>
<evidence type="ECO:0000313" key="10">
    <source>
        <dbReference type="EMBL" id="CAB4984494.1"/>
    </source>
</evidence>
<proteinExistence type="predicted"/>
<dbReference type="InterPro" id="IPR003439">
    <property type="entry name" value="ABC_transporter-like_ATP-bd"/>
</dbReference>
<dbReference type="GO" id="GO:0005524">
    <property type="term" value="F:ATP binding"/>
    <property type="evidence" value="ECO:0007669"/>
    <property type="project" value="UniProtKB-KW"/>
</dbReference>
<evidence type="ECO:0000256" key="4">
    <source>
        <dbReference type="ARBA" id="ARBA00022840"/>
    </source>
</evidence>
<keyword evidence="1" id="KW-0813">Transport</keyword>
<dbReference type="InterPro" id="IPR017871">
    <property type="entry name" value="ABC_transporter-like_CS"/>
</dbReference>
<dbReference type="EMBL" id="CAEZWO010000011">
    <property type="protein sequence ID" value="CAB4651903.1"/>
    <property type="molecule type" value="Genomic_DNA"/>
</dbReference>
<dbReference type="Gene3D" id="3.40.50.300">
    <property type="entry name" value="P-loop containing nucleotide triphosphate hydrolases"/>
    <property type="match status" value="2"/>
</dbReference>
<evidence type="ECO:0000256" key="1">
    <source>
        <dbReference type="ARBA" id="ARBA00022448"/>
    </source>
</evidence>
<dbReference type="PROSITE" id="PS50893">
    <property type="entry name" value="ABC_TRANSPORTER_2"/>
    <property type="match status" value="2"/>
</dbReference>
<reference evidence="7" key="1">
    <citation type="submission" date="2020-05" db="EMBL/GenBank/DDBJ databases">
        <authorList>
            <person name="Chiriac C."/>
            <person name="Salcher M."/>
            <person name="Ghai R."/>
            <person name="Kavagutti S V."/>
        </authorList>
    </citation>
    <scope>NUCLEOTIDE SEQUENCE</scope>
</reference>
<organism evidence="7">
    <name type="scientific">freshwater metagenome</name>
    <dbReference type="NCBI Taxonomy" id="449393"/>
    <lineage>
        <taxon>unclassified sequences</taxon>
        <taxon>metagenomes</taxon>
        <taxon>ecological metagenomes</taxon>
    </lineage>
</organism>
<dbReference type="AlphaFoldDB" id="A0A6J6PKI1"/>
<evidence type="ECO:0000313" key="11">
    <source>
        <dbReference type="EMBL" id="CAB5047292.1"/>
    </source>
</evidence>
<feature type="domain" description="ABC transporter" evidence="5">
    <location>
        <begin position="250"/>
        <end position="494"/>
    </location>
</feature>
<dbReference type="SUPFAM" id="SSF52540">
    <property type="entry name" value="P-loop containing nucleoside triphosphate hydrolases"/>
    <property type="match status" value="2"/>
</dbReference>
<dbReference type="EMBL" id="CAFAZX010000003">
    <property type="protein sequence ID" value="CAB4839777.1"/>
    <property type="molecule type" value="Genomic_DNA"/>
</dbReference>
<protein>
    <submittedName>
        <fullName evidence="7">Unannotated protein</fullName>
    </submittedName>
</protein>
<dbReference type="EMBL" id="CAFBOJ010000104">
    <property type="protein sequence ID" value="CAB4984494.1"/>
    <property type="molecule type" value="Genomic_DNA"/>
</dbReference>
<accession>A0A6J6PKI1</accession>
<evidence type="ECO:0000313" key="7">
    <source>
        <dbReference type="EMBL" id="CAB4697363.1"/>
    </source>
</evidence>
<dbReference type="EMBL" id="CAFBQK010000019">
    <property type="protein sequence ID" value="CAB5047292.1"/>
    <property type="molecule type" value="Genomic_DNA"/>
</dbReference>
<keyword evidence="3" id="KW-0547">Nucleotide-binding</keyword>
<evidence type="ECO:0000313" key="9">
    <source>
        <dbReference type="EMBL" id="CAB4839777.1"/>
    </source>
</evidence>
<dbReference type="GO" id="GO:0016887">
    <property type="term" value="F:ATP hydrolysis activity"/>
    <property type="evidence" value="ECO:0007669"/>
    <property type="project" value="InterPro"/>
</dbReference>
<dbReference type="InterPro" id="IPR027417">
    <property type="entry name" value="P-loop_NTPase"/>
</dbReference>
<dbReference type="PANTHER" id="PTHR43790:SF9">
    <property type="entry name" value="GALACTOFURANOSE TRANSPORTER ATP-BINDING PROTEIN YTFR"/>
    <property type="match status" value="1"/>
</dbReference>
<dbReference type="PROSITE" id="PS00211">
    <property type="entry name" value="ABC_TRANSPORTER_1"/>
    <property type="match status" value="1"/>
</dbReference>
<evidence type="ECO:0000256" key="3">
    <source>
        <dbReference type="ARBA" id="ARBA00022741"/>
    </source>
</evidence>
<dbReference type="InterPro" id="IPR003593">
    <property type="entry name" value="AAA+_ATPase"/>
</dbReference>
<evidence type="ECO:0000256" key="2">
    <source>
        <dbReference type="ARBA" id="ARBA00022737"/>
    </source>
</evidence>
<dbReference type="EMBL" id="CAEZYB010000017">
    <property type="protein sequence ID" value="CAB4697363.1"/>
    <property type="molecule type" value="Genomic_DNA"/>
</dbReference>
<dbReference type="SMART" id="SM00382">
    <property type="entry name" value="AAA"/>
    <property type="match status" value="2"/>
</dbReference>
<keyword evidence="4" id="KW-0067">ATP-binding</keyword>
<evidence type="ECO:0000259" key="5">
    <source>
        <dbReference type="PROSITE" id="PS50893"/>
    </source>
</evidence>
<dbReference type="CDD" id="cd03216">
    <property type="entry name" value="ABC_Carb_Monos_I"/>
    <property type="match status" value="1"/>
</dbReference>
<dbReference type="CDD" id="cd03215">
    <property type="entry name" value="ABC_Carb_Monos_II"/>
    <property type="match status" value="1"/>
</dbReference>
<dbReference type="InterPro" id="IPR050107">
    <property type="entry name" value="ABC_carbohydrate_import_ATPase"/>
</dbReference>
<dbReference type="Pfam" id="PF00005">
    <property type="entry name" value="ABC_tran"/>
    <property type="match status" value="2"/>
</dbReference>
<keyword evidence="2" id="KW-0677">Repeat</keyword>
<evidence type="ECO:0000313" key="8">
    <source>
        <dbReference type="EMBL" id="CAB4768279.1"/>
    </source>
</evidence>
<name>A0A6J6PKI1_9ZZZZ</name>
<gene>
    <name evidence="6" type="ORF">UFOPK2254_00205</name>
    <name evidence="7" type="ORF">UFOPK2646_00261</name>
    <name evidence="8" type="ORF">UFOPK2907_00405</name>
    <name evidence="9" type="ORF">UFOPK3241_00131</name>
    <name evidence="10" type="ORF">UFOPK3937_00927</name>
    <name evidence="11" type="ORF">UFOPK4265_00257</name>
</gene>
<evidence type="ECO:0000313" key="6">
    <source>
        <dbReference type="EMBL" id="CAB4651903.1"/>
    </source>
</evidence>
<feature type="domain" description="ABC transporter" evidence="5">
    <location>
        <begin position="3"/>
        <end position="238"/>
    </location>
</feature>
<sequence length="497" mass="53041">MLIEINNISKRFGATLALHAVSATFESGQVYSLVGENGAGKSTLGKIIAGVYQPSEGALLFDGAEVNFQSPAEALDRGVTIIAQELSLIPAKSVIENVFLGIESSVGPFVNSAQDKVRFKSLVEETHIFLDPNSVVSALRTGDQQKVEILRALARNAQVIVMDEPTARLSASETQNLKSLILKLKSQGKTIIFISHFLTDVLDISDHIVIMRDGNIIRISNPGVETHDSLVEAMTGAKIGSTFPPKRGSATDKKVILQVNNLSRSGVFSDISFNVSEGEIVVLAGLVGSGRTEVARAIFGADPHTTGEVKINGKVVHLKSPADAIAAGIAMIPESRKDQGIIPTRPLRDNISLPHLNLLSIFGFIKRTSENSLVQRFISSCGVRASGLMIAMTNLSGGNQQKALFARSLAGGPILFIADEPTRGVDVGSKRAIYQLISEQADNNLAILIISSELDEVVGLADRVLVMRQGRIVKELSGTEVNENSVVAAAFIEMGSK</sequence>
<dbReference type="EMBL" id="CAEZZR010000026">
    <property type="protein sequence ID" value="CAB4768279.1"/>
    <property type="molecule type" value="Genomic_DNA"/>
</dbReference>